<dbReference type="AlphaFoldDB" id="A0A7W7FUQ0"/>
<comment type="caution">
    <text evidence="3">The sequence shown here is derived from an EMBL/GenBank/DDBJ whole genome shotgun (WGS) entry which is preliminary data.</text>
</comment>
<sequence length="343" mass="38345">MPLSQSVLAEHLGVDLTTVQGWESGRRPLTAIRTADLIRLRAKLIRLGVPPKVFAALEDALEADLLIGHAVEAGDRPARAVDHPLAQCVHRRNLTNMITWPFTGLTPPNLRDLDRQSHQRRGPVPDRPALGSTETNRFFDHLLVTADAESEQEDALLRRQAVYLLGFDDRGATAEWLGTEQRRALRSAGRTDHVPSWVEVRSSAIALSRYGDRDPLRAFVRTALTNEAQEIANLNYWAYWVGEVDDVQTDDGFMTELGVRSWTGEDLLRHLLVRLQPGSDHAELNIHSLWSLVLARPALLNGSPGLRRLARERVDGMSEDAELAKQAHRELTGLDYAIRLAAR</sequence>
<dbReference type="SUPFAM" id="SSF47413">
    <property type="entry name" value="lambda repressor-like DNA-binding domains"/>
    <property type="match status" value="1"/>
</dbReference>
<gene>
    <name evidence="3" type="ORF">HNR67_002147</name>
</gene>
<organism evidence="3 4">
    <name type="scientific">Crossiella cryophila</name>
    <dbReference type="NCBI Taxonomy" id="43355"/>
    <lineage>
        <taxon>Bacteria</taxon>
        <taxon>Bacillati</taxon>
        <taxon>Actinomycetota</taxon>
        <taxon>Actinomycetes</taxon>
        <taxon>Pseudonocardiales</taxon>
        <taxon>Pseudonocardiaceae</taxon>
        <taxon>Crossiella</taxon>
    </lineage>
</organism>
<dbReference type="Proteomes" id="UP000533598">
    <property type="component" value="Unassembled WGS sequence"/>
</dbReference>
<dbReference type="PROSITE" id="PS50943">
    <property type="entry name" value="HTH_CROC1"/>
    <property type="match status" value="1"/>
</dbReference>
<evidence type="ECO:0000313" key="4">
    <source>
        <dbReference type="Proteomes" id="UP000533598"/>
    </source>
</evidence>
<dbReference type="InterPro" id="IPR010982">
    <property type="entry name" value="Lambda_DNA-bd_dom_sf"/>
</dbReference>
<dbReference type="EMBL" id="JACHMH010000001">
    <property type="protein sequence ID" value="MBB4676029.1"/>
    <property type="molecule type" value="Genomic_DNA"/>
</dbReference>
<reference evidence="3 4" key="1">
    <citation type="submission" date="2020-08" db="EMBL/GenBank/DDBJ databases">
        <title>Sequencing the genomes of 1000 actinobacteria strains.</title>
        <authorList>
            <person name="Klenk H.-P."/>
        </authorList>
    </citation>
    <scope>NUCLEOTIDE SEQUENCE [LARGE SCALE GENOMIC DNA]</scope>
    <source>
        <strain evidence="3 4">DSM 44230</strain>
    </source>
</reference>
<name>A0A7W7FUQ0_9PSEU</name>
<dbReference type="GO" id="GO:0003677">
    <property type="term" value="F:DNA binding"/>
    <property type="evidence" value="ECO:0007669"/>
    <property type="project" value="InterPro"/>
</dbReference>
<protein>
    <submittedName>
        <fullName evidence="3">Transcriptional regulator with XRE-family HTH domain</fullName>
    </submittedName>
</protein>
<proteinExistence type="predicted"/>
<dbReference type="InterPro" id="IPR001387">
    <property type="entry name" value="Cro/C1-type_HTH"/>
</dbReference>
<evidence type="ECO:0000256" key="1">
    <source>
        <dbReference type="SAM" id="MobiDB-lite"/>
    </source>
</evidence>
<evidence type="ECO:0000313" key="3">
    <source>
        <dbReference type="EMBL" id="MBB4676029.1"/>
    </source>
</evidence>
<feature type="region of interest" description="Disordered" evidence="1">
    <location>
        <begin position="109"/>
        <end position="132"/>
    </location>
</feature>
<feature type="domain" description="HTH cro/C1-type" evidence="2">
    <location>
        <begin position="3"/>
        <end position="45"/>
    </location>
</feature>
<keyword evidence="4" id="KW-1185">Reference proteome</keyword>
<evidence type="ECO:0000259" key="2">
    <source>
        <dbReference type="PROSITE" id="PS50943"/>
    </source>
</evidence>
<dbReference type="CDD" id="cd00093">
    <property type="entry name" value="HTH_XRE"/>
    <property type="match status" value="1"/>
</dbReference>
<dbReference type="RefSeq" id="WP_185001905.1">
    <property type="nucleotide sequence ID" value="NZ_BAAAUI010000021.1"/>
</dbReference>
<dbReference type="Gene3D" id="1.10.260.40">
    <property type="entry name" value="lambda repressor-like DNA-binding domains"/>
    <property type="match status" value="1"/>
</dbReference>
<accession>A0A7W7FUQ0</accession>